<feature type="chain" id="PRO_5006627924" evidence="1">
    <location>
        <begin position="21"/>
        <end position="178"/>
    </location>
</feature>
<dbReference type="AlphaFoldDB" id="A0A0S4TMT1"/>
<sequence length="178" mass="19545">MLVRGATAIALAAASSSSFADATIAFDPLPASMPIGEPTQVFLRALEAKGVTVSVHPQDSASFDVSYTTDSRTYTGSITERKGRVAYYGFGLEPLRIYPATVDALLQRYGNPTVTVKKGETRNGDFRYIEFRWEVGEDAIELDQLPSSYFKEDGGTGEYVYHLSILPKCVFDFMCAKK</sequence>
<evidence type="ECO:0000313" key="2">
    <source>
        <dbReference type="EMBL" id="CUV11387.1"/>
    </source>
</evidence>
<name>A0A0S4TMT1_RALSL</name>
<feature type="signal peptide" evidence="1">
    <location>
        <begin position="1"/>
        <end position="20"/>
    </location>
</feature>
<gene>
    <name evidence="2" type="ORF">RUN39_v1_120011</name>
</gene>
<reference evidence="2" key="1">
    <citation type="submission" date="2015-10" db="EMBL/GenBank/DDBJ databases">
        <authorList>
            <person name="Gilbert D.G."/>
        </authorList>
    </citation>
    <scope>NUCLEOTIDE SEQUENCE</scope>
    <source>
        <strain evidence="2">Phyl III-seqv23</strain>
    </source>
</reference>
<dbReference type="EMBL" id="LN899819">
    <property type="protein sequence ID" value="CUV11387.1"/>
    <property type="molecule type" value="Genomic_DNA"/>
</dbReference>
<protein>
    <submittedName>
        <fullName evidence="2">Uncharacterized protein</fullName>
    </submittedName>
</protein>
<keyword evidence="1" id="KW-0732">Signal</keyword>
<organism evidence="2">
    <name type="scientific">Ralstonia solanacearum</name>
    <name type="common">Pseudomonas solanacearum</name>
    <dbReference type="NCBI Taxonomy" id="305"/>
    <lineage>
        <taxon>Bacteria</taxon>
        <taxon>Pseudomonadati</taxon>
        <taxon>Pseudomonadota</taxon>
        <taxon>Betaproteobacteria</taxon>
        <taxon>Burkholderiales</taxon>
        <taxon>Burkholderiaceae</taxon>
        <taxon>Ralstonia</taxon>
        <taxon>Ralstonia solanacearum species complex</taxon>
    </lineage>
</organism>
<evidence type="ECO:0000256" key="1">
    <source>
        <dbReference type="SAM" id="SignalP"/>
    </source>
</evidence>
<proteinExistence type="predicted"/>
<accession>A0A0S4TMT1</accession>